<name>A0A4V1NV23_9BACT</name>
<evidence type="ECO:0000256" key="2">
    <source>
        <dbReference type="ARBA" id="ARBA00022801"/>
    </source>
</evidence>
<accession>A0A4V1NV23</accession>
<keyword evidence="2 4" id="KW-0378">Hydrolase</keyword>
<dbReference type="Pfam" id="PF04616">
    <property type="entry name" value="Glyco_hydro_43"/>
    <property type="match status" value="1"/>
</dbReference>
<dbReference type="PROSITE" id="PS51257">
    <property type="entry name" value="PROKAR_LIPOPROTEIN"/>
    <property type="match status" value="1"/>
</dbReference>
<dbReference type="Proteomes" id="UP000290253">
    <property type="component" value="Unassembled WGS sequence"/>
</dbReference>
<evidence type="ECO:0000256" key="4">
    <source>
        <dbReference type="RuleBase" id="RU361187"/>
    </source>
</evidence>
<dbReference type="CDD" id="cd18821">
    <property type="entry name" value="GH43_Pc3Gal43A-like"/>
    <property type="match status" value="1"/>
</dbReference>
<comment type="caution">
    <text evidence="5">The sequence shown here is derived from an EMBL/GenBank/DDBJ whole genome shotgun (WGS) entry which is preliminary data.</text>
</comment>
<reference evidence="5 6" key="1">
    <citation type="journal article" date="2016" name="Int. J. Syst. Evol. Microbiol.">
        <title>Acidipila dinghuensis sp. nov., an acidobacterium isolated from forest soil.</title>
        <authorList>
            <person name="Jiang Y.W."/>
            <person name="Wang J."/>
            <person name="Chen M.H."/>
            <person name="Lv Y.Y."/>
            <person name="Qiu L.H."/>
        </authorList>
    </citation>
    <scope>NUCLEOTIDE SEQUENCE [LARGE SCALE GENOMIC DNA]</scope>
    <source>
        <strain evidence="5 6">DHOF10</strain>
    </source>
</reference>
<sequence>MKKLGFVLGILVLLACTHPLVARVRVIRPGNVWLDSSGQQIQAHGGGVIRWHGRYYWFGEDRTRTNDPEKRYVACYFSKDLVRWNSCGQVFVLSDPEHLGKNWVLERPKVFPNRRTGKFVLYFHLDDAKYQFARVGVAVSNRIDGPYTYVHSFRPLGQESRDIGQFIDDDGSAYLIFEARPTRGFFIGRLSDDYLEVSEKMSFIHAPLEGGALVHDKGIYYVVGSHMTGWAPNSNVYATSNTLIGPWTEFKDVAPPEAKTYGAQSTMLLKVEGTKQTTVIFMADIWKPKTLWDSRYLWMPVEIEDGKLHLPAPQPWSINLKTGVTKLK</sequence>
<dbReference type="PANTHER" id="PTHR22925">
    <property type="entry name" value="GLYCOSYL HYDROLASE 43 FAMILY MEMBER"/>
    <property type="match status" value="1"/>
</dbReference>
<dbReference type="GO" id="GO:0004553">
    <property type="term" value="F:hydrolase activity, hydrolyzing O-glycosyl compounds"/>
    <property type="evidence" value="ECO:0007669"/>
    <property type="project" value="InterPro"/>
</dbReference>
<gene>
    <name evidence="5" type="ORF">ESZ00_14250</name>
</gene>
<evidence type="ECO:0008006" key="7">
    <source>
        <dbReference type="Google" id="ProtNLM"/>
    </source>
</evidence>
<evidence type="ECO:0000256" key="1">
    <source>
        <dbReference type="ARBA" id="ARBA00009865"/>
    </source>
</evidence>
<comment type="similarity">
    <text evidence="1 4">Belongs to the glycosyl hydrolase 43 family.</text>
</comment>
<proteinExistence type="inferred from homology"/>
<dbReference type="Gene3D" id="2.115.10.20">
    <property type="entry name" value="Glycosyl hydrolase domain, family 43"/>
    <property type="match status" value="1"/>
</dbReference>
<dbReference type="InterPro" id="IPR023296">
    <property type="entry name" value="Glyco_hydro_beta-prop_sf"/>
</dbReference>
<dbReference type="InterPro" id="IPR006710">
    <property type="entry name" value="Glyco_hydro_43"/>
</dbReference>
<evidence type="ECO:0000313" key="5">
    <source>
        <dbReference type="EMBL" id="RXS94262.1"/>
    </source>
</evidence>
<dbReference type="OrthoDB" id="273314at2"/>
<dbReference type="SUPFAM" id="SSF75005">
    <property type="entry name" value="Arabinanase/levansucrase/invertase"/>
    <property type="match status" value="1"/>
</dbReference>
<evidence type="ECO:0000313" key="6">
    <source>
        <dbReference type="Proteomes" id="UP000290253"/>
    </source>
</evidence>
<protein>
    <recommendedName>
        <fullName evidence="7">Glycosyl hydrolase family 43</fullName>
    </recommendedName>
</protein>
<organism evidence="5 6">
    <name type="scientific">Silvibacterium dinghuense</name>
    <dbReference type="NCBI Taxonomy" id="1560006"/>
    <lineage>
        <taxon>Bacteria</taxon>
        <taxon>Pseudomonadati</taxon>
        <taxon>Acidobacteriota</taxon>
        <taxon>Terriglobia</taxon>
        <taxon>Terriglobales</taxon>
        <taxon>Acidobacteriaceae</taxon>
        <taxon>Silvibacterium</taxon>
    </lineage>
</organism>
<dbReference type="GO" id="GO:0005975">
    <property type="term" value="P:carbohydrate metabolic process"/>
    <property type="evidence" value="ECO:0007669"/>
    <property type="project" value="InterPro"/>
</dbReference>
<dbReference type="PANTHER" id="PTHR22925:SF3">
    <property type="entry name" value="GLYCOSYL HYDROLASE FAMILY PROTEIN 43"/>
    <property type="match status" value="1"/>
</dbReference>
<keyword evidence="6" id="KW-1185">Reference proteome</keyword>
<evidence type="ECO:0000256" key="3">
    <source>
        <dbReference type="ARBA" id="ARBA00023295"/>
    </source>
</evidence>
<dbReference type="RefSeq" id="WP_129209000.1">
    <property type="nucleotide sequence ID" value="NZ_BMGU01000005.1"/>
</dbReference>
<dbReference type="EMBL" id="SDMK01000003">
    <property type="protein sequence ID" value="RXS94262.1"/>
    <property type="molecule type" value="Genomic_DNA"/>
</dbReference>
<keyword evidence="3 4" id="KW-0326">Glycosidase</keyword>
<dbReference type="AlphaFoldDB" id="A0A4V1NV23"/>